<reference evidence="3" key="1">
    <citation type="submission" date="2016-11" db="UniProtKB">
        <authorList>
            <consortium name="WormBaseParasite"/>
        </authorList>
    </citation>
    <scope>IDENTIFICATION</scope>
</reference>
<dbReference type="AlphaFoldDB" id="A0A1I7YM54"/>
<accession>A0A1I7YM54</accession>
<dbReference type="WBParaSite" id="L893_g17501.t1">
    <property type="protein sequence ID" value="L893_g17501.t1"/>
    <property type="gene ID" value="L893_g17501"/>
</dbReference>
<organism evidence="2 3">
    <name type="scientific">Steinernema glaseri</name>
    <dbReference type="NCBI Taxonomy" id="37863"/>
    <lineage>
        <taxon>Eukaryota</taxon>
        <taxon>Metazoa</taxon>
        <taxon>Ecdysozoa</taxon>
        <taxon>Nematoda</taxon>
        <taxon>Chromadorea</taxon>
        <taxon>Rhabditida</taxon>
        <taxon>Tylenchina</taxon>
        <taxon>Panagrolaimomorpha</taxon>
        <taxon>Strongyloidoidea</taxon>
        <taxon>Steinernematidae</taxon>
        <taxon>Steinernema</taxon>
    </lineage>
</organism>
<feature type="compositionally biased region" description="Acidic residues" evidence="1">
    <location>
        <begin position="82"/>
        <end position="102"/>
    </location>
</feature>
<evidence type="ECO:0000313" key="2">
    <source>
        <dbReference type="Proteomes" id="UP000095287"/>
    </source>
</evidence>
<feature type="region of interest" description="Disordered" evidence="1">
    <location>
        <begin position="59"/>
        <end position="145"/>
    </location>
</feature>
<keyword evidence="2" id="KW-1185">Reference proteome</keyword>
<feature type="compositionally biased region" description="Low complexity" evidence="1">
    <location>
        <begin position="59"/>
        <end position="75"/>
    </location>
</feature>
<protein>
    <submittedName>
        <fullName evidence="3">Prothymosin alpha-like</fullName>
    </submittedName>
</protein>
<evidence type="ECO:0000313" key="3">
    <source>
        <dbReference type="WBParaSite" id="L893_g17501.t1"/>
    </source>
</evidence>
<evidence type="ECO:0000256" key="1">
    <source>
        <dbReference type="SAM" id="MobiDB-lite"/>
    </source>
</evidence>
<feature type="compositionally biased region" description="Basic and acidic residues" evidence="1">
    <location>
        <begin position="108"/>
        <end position="137"/>
    </location>
</feature>
<dbReference type="Proteomes" id="UP000095287">
    <property type="component" value="Unplaced"/>
</dbReference>
<name>A0A1I7YM54_9BILA</name>
<sequence length="145" mass="15492">MRVLGVLGVNARLGSKQTKRTFALKELLKLRVPQSPLMSQAVAISTLTSRSTIYKACPTNLSNHTTSNTTQSLNHDTIAAGVDDEWSGDDPVEDDGAEEEEVGGAAEGRNKSVGREDVGVQEHEAESHEEKGPHSDHVTGSQSAK</sequence>
<proteinExistence type="predicted"/>